<evidence type="ECO:0000313" key="3">
    <source>
        <dbReference type="Proteomes" id="UP000198862"/>
    </source>
</evidence>
<dbReference type="GO" id="GO:0005975">
    <property type="term" value="P:carbohydrate metabolic process"/>
    <property type="evidence" value="ECO:0007669"/>
    <property type="project" value="InterPro"/>
</dbReference>
<accession>A0A1I1Q867</accession>
<evidence type="ECO:0000313" key="2">
    <source>
        <dbReference type="EMBL" id="SFD18239.1"/>
    </source>
</evidence>
<proteinExistence type="predicted"/>
<dbReference type="SUPFAM" id="SSF48208">
    <property type="entry name" value="Six-hairpin glycosidases"/>
    <property type="match status" value="1"/>
</dbReference>
<name>A0A1I1Q867_9GAMM</name>
<dbReference type="InterPro" id="IPR008928">
    <property type="entry name" value="6-hairpin_glycosidase_sf"/>
</dbReference>
<protein>
    <submittedName>
        <fullName evidence="2">Uncharacterized protein</fullName>
    </submittedName>
</protein>
<sequence length="676" mass="73294">MKKSILNIAIATAVLSTSVIAAEVKVLDKTHYPASNLLAYTEFELSGEPLAEALGLDLDILDPNAANIPTSFDFSAGISSYEYSEEAMYALNYQSTMGVHLVNGPLNALRGGKHTHLNARIKDMANAVGLDISEVAINMYPLSLPYVSGSPEFAQQVDTKTTLGEEFEITTAQGQDKIVTTLTPAYVHDYKTLAWDETTFDKSFNPAAIGGIFLKEVMWSQDFLGGMHTTKTDEEVEAKSKTMDQDGIHSLGVSAADGFNGMMLTEMSIDKLLFMQEQLGFDGKNLGVKFTPSYNAKKQPIWFANKVAVKQGTQNGVNSVTGLTVSNPSSQLRDTWQMLWPLAEFFAFTDQRQANTSQNPAMLAVFDGTPFASAPNKNTDTNNQNDVSANDAFSLANNISNLVFNNLNALHFNTQYGTFITEYKKSGSSFVQGNNVNTYDAAYSIVALSIYQRAKDALPVGYASADSGSVNLKTSEGKLALTMISSQADFMLNHLINDKGLVSDGVTLGNQLKLNKSHSLDTQFAAIRGLVSAFLATKDVKYKNAARKVYLNIEKTMFDKNINTWASTPGKATMHTPYTQAAISGGLREAILHLRNQEGENEPALEVQALTDRYVSWFKTVVNGAMQLAEPIGDTGEIQVKGNASTDIDQDGVHQIIGAGGKFGTATTMANKVSIK</sequence>
<reference evidence="2 3" key="1">
    <citation type="submission" date="2016-10" db="EMBL/GenBank/DDBJ databases">
        <authorList>
            <person name="de Groot N.N."/>
        </authorList>
    </citation>
    <scope>NUCLEOTIDE SEQUENCE [LARGE SCALE GENOMIC DNA]</scope>
    <source>
        <strain evidence="2 3">DSM 6059</strain>
    </source>
</reference>
<dbReference type="OrthoDB" id="2748233at2"/>
<keyword evidence="1" id="KW-0732">Signal</keyword>
<gene>
    <name evidence="2" type="ORF">SAMN02745724_03775</name>
</gene>
<feature type="chain" id="PRO_5011715780" evidence="1">
    <location>
        <begin position="22"/>
        <end position="676"/>
    </location>
</feature>
<dbReference type="AlphaFoldDB" id="A0A1I1Q867"/>
<dbReference type="RefSeq" id="WP_091988209.1">
    <property type="nucleotide sequence ID" value="NZ_FOLO01000039.1"/>
</dbReference>
<evidence type="ECO:0000256" key="1">
    <source>
        <dbReference type="SAM" id="SignalP"/>
    </source>
</evidence>
<dbReference type="Proteomes" id="UP000198862">
    <property type="component" value="Unassembled WGS sequence"/>
</dbReference>
<feature type="signal peptide" evidence="1">
    <location>
        <begin position="1"/>
        <end position="21"/>
    </location>
</feature>
<organism evidence="2 3">
    <name type="scientific">Pseudoalteromonas denitrificans DSM 6059</name>
    <dbReference type="NCBI Taxonomy" id="1123010"/>
    <lineage>
        <taxon>Bacteria</taxon>
        <taxon>Pseudomonadati</taxon>
        <taxon>Pseudomonadota</taxon>
        <taxon>Gammaproteobacteria</taxon>
        <taxon>Alteromonadales</taxon>
        <taxon>Pseudoalteromonadaceae</taxon>
        <taxon>Pseudoalteromonas</taxon>
    </lineage>
</organism>
<keyword evidence="3" id="KW-1185">Reference proteome</keyword>
<dbReference type="EMBL" id="FOLO01000039">
    <property type="protein sequence ID" value="SFD18239.1"/>
    <property type="molecule type" value="Genomic_DNA"/>
</dbReference>